<keyword evidence="2 5" id="KW-0812">Transmembrane</keyword>
<dbReference type="KEGG" id="lvi:G7068_08500"/>
<dbReference type="GO" id="GO:0005886">
    <property type="term" value="C:plasma membrane"/>
    <property type="evidence" value="ECO:0007669"/>
    <property type="project" value="TreeGrafter"/>
</dbReference>
<keyword evidence="4 5" id="KW-0472">Membrane</keyword>
<reference evidence="6 7" key="1">
    <citation type="submission" date="2020-03" db="EMBL/GenBank/DDBJ databases">
        <title>Leucobacter sp. nov., isolated from beetles.</title>
        <authorList>
            <person name="Hyun D.-W."/>
            <person name="Bae J.-W."/>
        </authorList>
    </citation>
    <scope>NUCLEOTIDE SEQUENCE [LARGE SCALE GENOMIC DNA]</scope>
    <source>
        <strain evidence="6 7">HDW9C</strain>
    </source>
</reference>
<protein>
    <submittedName>
        <fullName evidence="6">Energy-coupling factor transporter transmembrane protein EcfT</fullName>
    </submittedName>
</protein>
<evidence type="ECO:0000256" key="4">
    <source>
        <dbReference type="ARBA" id="ARBA00023136"/>
    </source>
</evidence>
<dbReference type="CDD" id="cd16914">
    <property type="entry name" value="EcfT"/>
    <property type="match status" value="1"/>
</dbReference>
<feature type="transmembrane region" description="Helical" evidence="5">
    <location>
        <begin position="73"/>
        <end position="94"/>
    </location>
</feature>
<evidence type="ECO:0000256" key="3">
    <source>
        <dbReference type="ARBA" id="ARBA00022989"/>
    </source>
</evidence>
<evidence type="ECO:0000256" key="2">
    <source>
        <dbReference type="ARBA" id="ARBA00022692"/>
    </source>
</evidence>
<dbReference type="EMBL" id="CP049863">
    <property type="protein sequence ID" value="QIK63233.1"/>
    <property type="molecule type" value="Genomic_DNA"/>
</dbReference>
<evidence type="ECO:0000313" key="6">
    <source>
        <dbReference type="EMBL" id="QIK63233.1"/>
    </source>
</evidence>
<evidence type="ECO:0000313" key="7">
    <source>
        <dbReference type="Proteomes" id="UP000502677"/>
    </source>
</evidence>
<proteinExistence type="predicted"/>
<dbReference type="Pfam" id="PF02361">
    <property type="entry name" value="CbiQ"/>
    <property type="match status" value="1"/>
</dbReference>
<feature type="transmembrane region" description="Helical" evidence="5">
    <location>
        <begin position="29"/>
        <end position="61"/>
    </location>
</feature>
<keyword evidence="3 5" id="KW-1133">Transmembrane helix</keyword>
<keyword evidence="7" id="KW-1185">Reference proteome</keyword>
<accession>A0A6G7XFA5</accession>
<comment type="subcellular location">
    <subcellularLocation>
        <location evidence="1">Membrane</location>
        <topology evidence="1">Multi-pass membrane protein</topology>
    </subcellularLocation>
</comment>
<evidence type="ECO:0000256" key="5">
    <source>
        <dbReference type="SAM" id="Phobius"/>
    </source>
</evidence>
<feature type="transmembrane region" description="Helical" evidence="5">
    <location>
        <begin position="114"/>
        <end position="137"/>
    </location>
</feature>
<organism evidence="6 7">
    <name type="scientific">Leucobacter viscericola</name>
    <dbReference type="NCBI Taxonomy" id="2714935"/>
    <lineage>
        <taxon>Bacteria</taxon>
        <taxon>Bacillati</taxon>
        <taxon>Actinomycetota</taxon>
        <taxon>Actinomycetes</taxon>
        <taxon>Micrococcales</taxon>
        <taxon>Microbacteriaceae</taxon>
        <taxon>Leucobacter</taxon>
    </lineage>
</organism>
<evidence type="ECO:0000256" key="1">
    <source>
        <dbReference type="ARBA" id="ARBA00004141"/>
    </source>
</evidence>
<dbReference type="AlphaFoldDB" id="A0A6G7XFA5"/>
<name>A0A6G7XFA5_9MICO</name>
<gene>
    <name evidence="6" type="ORF">G7068_08500</name>
</gene>
<dbReference type="PANTHER" id="PTHR33514:SF13">
    <property type="entry name" value="PROTEIN ABCI12, CHLOROPLASTIC"/>
    <property type="match status" value="1"/>
</dbReference>
<dbReference type="Proteomes" id="UP000502677">
    <property type="component" value="Chromosome"/>
</dbReference>
<dbReference type="InterPro" id="IPR003339">
    <property type="entry name" value="ABC/ECF_trnsptr_transmembrane"/>
</dbReference>
<dbReference type="PANTHER" id="PTHR33514">
    <property type="entry name" value="PROTEIN ABCI12, CHLOROPLASTIC"/>
    <property type="match status" value="1"/>
</dbReference>
<dbReference type="RefSeq" id="WP_166291111.1">
    <property type="nucleotide sequence ID" value="NZ_CP049863.1"/>
</dbReference>
<sequence>MRNVNPLGSYLPGSGPLHRLRPGAKLLGLFVFAIVVVWVPGALSAAVALGIAALLGVLAGLRGRDFWRVARRFLLIAVPLFVFTTISDVLSLTQGSGGIGAASIDVWLQGASRGFAVVGDLFALILAASALTASTALEDMLDTITWLLRPLRRVGIPTEQVSLAFSLVITAIPNILGIARESHDAAKARGLERSTRALVVPLVIRTVAHAQLTGEALAARGLGEDEG</sequence>